<evidence type="ECO:0000256" key="1">
    <source>
        <dbReference type="ARBA" id="ARBA00010531"/>
    </source>
</evidence>
<evidence type="ECO:0000313" key="5">
    <source>
        <dbReference type="Proteomes" id="UP000053257"/>
    </source>
</evidence>
<evidence type="ECO:0000256" key="2">
    <source>
        <dbReference type="ARBA" id="ARBA00022980"/>
    </source>
</evidence>
<dbReference type="OrthoDB" id="1747252at2759"/>
<dbReference type="InterPro" id="IPR023674">
    <property type="entry name" value="Ribosomal_uL1-like"/>
</dbReference>
<accession>A0A0C3SF99</accession>
<evidence type="ECO:0008006" key="6">
    <source>
        <dbReference type="Google" id="ProtNLM"/>
    </source>
</evidence>
<dbReference type="Gene3D" id="3.40.50.790">
    <property type="match status" value="1"/>
</dbReference>
<organism evidence="4 5">
    <name type="scientific">Phlebiopsis gigantea (strain 11061_1 CR5-6)</name>
    <name type="common">White-rot fungus</name>
    <name type="synonym">Peniophora gigantea</name>
    <dbReference type="NCBI Taxonomy" id="745531"/>
    <lineage>
        <taxon>Eukaryota</taxon>
        <taxon>Fungi</taxon>
        <taxon>Dikarya</taxon>
        <taxon>Basidiomycota</taxon>
        <taxon>Agaricomycotina</taxon>
        <taxon>Agaricomycetes</taxon>
        <taxon>Polyporales</taxon>
        <taxon>Phanerochaetaceae</taxon>
        <taxon>Phlebiopsis</taxon>
    </lineage>
</organism>
<dbReference type="GO" id="GO:0003735">
    <property type="term" value="F:structural constituent of ribosome"/>
    <property type="evidence" value="ECO:0007669"/>
    <property type="project" value="TreeGrafter"/>
</dbReference>
<dbReference type="PANTHER" id="PTHR36427:SF3">
    <property type="entry name" value="LARGE RIBOSOMAL SUBUNIT PROTEIN UL1M"/>
    <property type="match status" value="1"/>
</dbReference>
<keyword evidence="3" id="KW-0687">Ribonucleoprotein</keyword>
<dbReference type="STRING" id="745531.A0A0C3SF99"/>
<evidence type="ECO:0000256" key="3">
    <source>
        <dbReference type="ARBA" id="ARBA00023274"/>
    </source>
</evidence>
<proteinExistence type="inferred from homology"/>
<protein>
    <recommendedName>
        <fullName evidence="6">Ribosomal protein</fullName>
    </recommendedName>
</protein>
<keyword evidence="5" id="KW-1185">Reference proteome</keyword>
<dbReference type="EMBL" id="KN840444">
    <property type="protein sequence ID" value="KIP11715.1"/>
    <property type="molecule type" value="Genomic_DNA"/>
</dbReference>
<dbReference type="PANTHER" id="PTHR36427">
    <property type="entry name" value="54S RIBOSOMAL PROTEIN L1, MITOCHONDRIAL"/>
    <property type="match status" value="1"/>
</dbReference>
<dbReference type="HOGENOM" id="CLU_062853_1_2_1"/>
<dbReference type="InterPro" id="IPR016095">
    <property type="entry name" value="Ribosomal_uL1_3-a/b-sand"/>
</dbReference>
<reference evidence="4 5" key="1">
    <citation type="journal article" date="2014" name="PLoS Genet.">
        <title>Analysis of the Phlebiopsis gigantea genome, transcriptome and secretome provides insight into its pioneer colonization strategies of wood.</title>
        <authorList>
            <person name="Hori C."/>
            <person name="Ishida T."/>
            <person name="Igarashi K."/>
            <person name="Samejima M."/>
            <person name="Suzuki H."/>
            <person name="Master E."/>
            <person name="Ferreira P."/>
            <person name="Ruiz-Duenas F.J."/>
            <person name="Held B."/>
            <person name="Canessa P."/>
            <person name="Larrondo L.F."/>
            <person name="Schmoll M."/>
            <person name="Druzhinina I.S."/>
            <person name="Kubicek C.P."/>
            <person name="Gaskell J.A."/>
            <person name="Kersten P."/>
            <person name="St John F."/>
            <person name="Glasner J."/>
            <person name="Sabat G."/>
            <person name="Splinter BonDurant S."/>
            <person name="Syed K."/>
            <person name="Yadav J."/>
            <person name="Mgbeahuruike A.C."/>
            <person name="Kovalchuk A."/>
            <person name="Asiegbu F.O."/>
            <person name="Lackner G."/>
            <person name="Hoffmeister D."/>
            <person name="Rencoret J."/>
            <person name="Gutierrez A."/>
            <person name="Sun H."/>
            <person name="Lindquist E."/>
            <person name="Barry K."/>
            <person name="Riley R."/>
            <person name="Grigoriev I.V."/>
            <person name="Henrissat B."/>
            <person name="Kues U."/>
            <person name="Berka R.M."/>
            <person name="Martinez A.T."/>
            <person name="Covert S.F."/>
            <person name="Blanchette R.A."/>
            <person name="Cullen D."/>
        </authorList>
    </citation>
    <scope>NUCLEOTIDE SEQUENCE [LARGE SCALE GENOMIC DNA]</scope>
    <source>
        <strain evidence="4 5">11061_1 CR5-6</strain>
    </source>
</reference>
<dbReference type="Proteomes" id="UP000053257">
    <property type="component" value="Unassembled WGS sequence"/>
</dbReference>
<dbReference type="Pfam" id="PF00687">
    <property type="entry name" value="Ribosomal_L1"/>
    <property type="match status" value="1"/>
</dbReference>
<dbReference type="CDD" id="cd00403">
    <property type="entry name" value="Ribosomal_L1"/>
    <property type="match status" value="1"/>
</dbReference>
<sequence length="268" mass="29283">MSLATLASHCRTWAGVSRFNTRREFHAAPVVLARKIKERPVLTKQQLAAKARKKALKAKKNIYDTEKMPLNDAISVLRAVEVASPNATYELVIKTQSPERGATVPKGRYSLPREPKTKTEDRILVFAEGKAADEARRAGAAIVGGPELIEGIIQGRHSATLYLCTPDLIRTITPRLGRFLGPLGLMPSDRRGTVTDDIAGFMKRLQGTSEWKGDSVGAIRTAIAKAEWPVEDVAKNVRHFLSVVKQATGNAKTSGAEDSLFQISQLSE</sequence>
<dbReference type="Gene3D" id="3.30.190.20">
    <property type="match status" value="1"/>
</dbReference>
<comment type="similarity">
    <text evidence="1">Belongs to the universal ribosomal protein uL1 family.</text>
</comment>
<dbReference type="AlphaFoldDB" id="A0A0C3SF99"/>
<gene>
    <name evidence="4" type="ORF">PHLGIDRAFT_114293</name>
</gene>
<dbReference type="InterPro" id="IPR028364">
    <property type="entry name" value="Ribosomal_uL1/biogenesis"/>
</dbReference>
<evidence type="ECO:0000313" key="4">
    <source>
        <dbReference type="EMBL" id="KIP11715.1"/>
    </source>
</evidence>
<name>A0A0C3SF99_PHLG1</name>
<dbReference type="FunFam" id="3.40.50.790:FF:000001">
    <property type="entry name" value="50S ribosomal protein L1"/>
    <property type="match status" value="1"/>
</dbReference>
<dbReference type="SUPFAM" id="SSF56808">
    <property type="entry name" value="Ribosomal protein L1"/>
    <property type="match status" value="1"/>
</dbReference>
<keyword evidence="2" id="KW-0689">Ribosomal protein</keyword>
<dbReference type="GO" id="GO:0005762">
    <property type="term" value="C:mitochondrial large ribosomal subunit"/>
    <property type="evidence" value="ECO:0007669"/>
    <property type="project" value="TreeGrafter"/>
</dbReference>